<evidence type="ECO:0000259" key="1">
    <source>
        <dbReference type="Pfam" id="PF01869"/>
    </source>
</evidence>
<dbReference type="SUPFAM" id="SSF53067">
    <property type="entry name" value="Actin-like ATPase domain"/>
    <property type="match status" value="2"/>
</dbReference>
<dbReference type="EMBL" id="RCNT01000007">
    <property type="protein sequence ID" value="RMA41436.1"/>
    <property type="molecule type" value="Genomic_DNA"/>
</dbReference>
<sequence length="299" mass="30960">MKNPIPLVVIDGGGSGSRLRAVDADGGVLAEATSGPSNLTYGVDKAWRSVSSGLETLSEMTARPVAGARLWCGFAGGRSPQKQAAFRDSDPFGMAEIVIVTDGVASLVGAHAGLPGIVLAVGTGVAAFALRADGTVVSSSAWGYKIGDEGSGGWLGNRAVALLARHLDGRHPEPSSLFNQLRLEVGRDFNAIQLWLADADATRFASLVPLIVTEAEAGDRVARELLAQAVEELAIAVRAVDTGQPIALLGGLARVVASRLPPDLKARVIPAKGNALDGLQIMAAHGWRSEDHLPLEAVM</sequence>
<dbReference type="Gene3D" id="3.30.420.40">
    <property type="match status" value="2"/>
</dbReference>
<dbReference type="CDD" id="cd24082">
    <property type="entry name" value="ASKHA_NBD_GspK-like"/>
    <property type="match status" value="1"/>
</dbReference>
<gene>
    <name evidence="2" type="ORF">D9R08_14035</name>
</gene>
<dbReference type="OrthoDB" id="63487at2"/>
<protein>
    <recommendedName>
        <fullName evidence="1">ATPase BadF/BadG/BcrA/BcrD type domain-containing protein</fullName>
    </recommendedName>
</protein>
<keyword evidence="3" id="KW-1185">Reference proteome</keyword>
<feature type="domain" description="ATPase BadF/BadG/BcrA/BcrD type" evidence="1">
    <location>
        <begin position="10"/>
        <end position="240"/>
    </location>
</feature>
<reference evidence="2 3" key="1">
    <citation type="submission" date="2018-10" db="EMBL/GenBank/DDBJ databases">
        <authorList>
            <person name="Jung H.S."/>
            <person name="Jeon C.O."/>
        </authorList>
    </citation>
    <scope>NUCLEOTIDE SEQUENCE [LARGE SCALE GENOMIC DNA]</scope>
    <source>
        <strain evidence="2 3">MA-7-27</strain>
    </source>
</reference>
<evidence type="ECO:0000313" key="3">
    <source>
        <dbReference type="Proteomes" id="UP000281343"/>
    </source>
</evidence>
<dbReference type="Pfam" id="PF01869">
    <property type="entry name" value="BcrAD_BadFG"/>
    <property type="match status" value="1"/>
</dbReference>
<dbReference type="InterPro" id="IPR043129">
    <property type="entry name" value="ATPase_NBD"/>
</dbReference>
<dbReference type="RefSeq" id="WP_121898695.1">
    <property type="nucleotide sequence ID" value="NZ_RCNT01000007.1"/>
</dbReference>
<accession>A0A3L9Y5N3</accession>
<evidence type="ECO:0000313" key="2">
    <source>
        <dbReference type="EMBL" id="RMA41436.1"/>
    </source>
</evidence>
<dbReference type="PANTHER" id="PTHR43190">
    <property type="entry name" value="N-ACETYL-D-GLUCOSAMINE KINASE"/>
    <property type="match status" value="1"/>
</dbReference>
<dbReference type="AlphaFoldDB" id="A0A3L9Y5N3"/>
<dbReference type="PANTHER" id="PTHR43190:SF3">
    <property type="entry name" value="N-ACETYL-D-GLUCOSAMINE KINASE"/>
    <property type="match status" value="1"/>
</dbReference>
<name>A0A3L9Y5N3_9RHOB</name>
<dbReference type="InterPro" id="IPR002731">
    <property type="entry name" value="ATPase_BadF"/>
</dbReference>
<organism evidence="2 3">
    <name type="scientific">Rhodophyticola porphyridii</name>
    <dbReference type="NCBI Taxonomy" id="1852017"/>
    <lineage>
        <taxon>Bacteria</taxon>
        <taxon>Pseudomonadati</taxon>
        <taxon>Pseudomonadota</taxon>
        <taxon>Alphaproteobacteria</taxon>
        <taxon>Rhodobacterales</taxon>
        <taxon>Roseobacteraceae</taxon>
        <taxon>Rhodophyticola</taxon>
    </lineage>
</organism>
<dbReference type="InterPro" id="IPR052519">
    <property type="entry name" value="Euk-type_GlcNAc_Kinase"/>
</dbReference>
<dbReference type="Proteomes" id="UP000281343">
    <property type="component" value="Unassembled WGS sequence"/>
</dbReference>
<proteinExistence type="predicted"/>
<comment type="caution">
    <text evidence="2">The sequence shown here is derived from an EMBL/GenBank/DDBJ whole genome shotgun (WGS) entry which is preliminary data.</text>
</comment>